<feature type="binding site" evidence="4">
    <location>
        <begin position="131"/>
        <end position="133"/>
    </location>
    <ligand>
        <name>substrate</name>
    </ligand>
</feature>
<gene>
    <name evidence="5" type="ORF">VNO77_42800</name>
</gene>
<dbReference type="Proteomes" id="UP001367508">
    <property type="component" value="Unassembled WGS sequence"/>
</dbReference>
<dbReference type="InterPro" id="IPR003448">
    <property type="entry name" value="Mopterin_biosynth_MoaE"/>
</dbReference>
<keyword evidence="1 4" id="KW-0963">Cytoplasm</keyword>
<comment type="similarity">
    <text evidence="4">Belongs to the MoaE family. MOCS2B subfamily.</text>
</comment>
<comment type="catalytic activity">
    <reaction evidence="4">
        <text>2 [molybdopterin-synthase sulfur-carrier protein]-C-terminal-Gly-aminoethanethioate + cyclic pyranopterin phosphate + H2O = molybdopterin + 2 [molybdopterin-synthase sulfur-carrier protein]-C-terminal Gly-Gly + 2 H(+)</text>
        <dbReference type="Rhea" id="RHEA:26333"/>
        <dbReference type="Rhea" id="RHEA-COMP:12202"/>
        <dbReference type="Rhea" id="RHEA-COMP:19907"/>
        <dbReference type="ChEBI" id="CHEBI:15377"/>
        <dbReference type="ChEBI" id="CHEBI:15378"/>
        <dbReference type="ChEBI" id="CHEBI:58698"/>
        <dbReference type="ChEBI" id="CHEBI:59648"/>
        <dbReference type="ChEBI" id="CHEBI:90778"/>
        <dbReference type="ChEBI" id="CHEBI:232372"/>
        <dbReference type="EC" id="2.8.1.12"/>
    </reaction>
</comment>
<reference evidence="5 6" key="1">
    <citation type="submission" date="2024-01" db="EMBL/GenBank/DDBJ databases">
        <title>The genomes of 5 underutilized Papilionoideae crops provide insights into root nodulation and disease resistanc.</title>
        <authorList>
            <person name="Jiang F."/>
        </authorList>
    </citation>
    <scope>NUCLEOTIDE SEQUENCE [LARGE SCALE GENOMIC DNA]</scope>
    <source>
        <strain evidence="5">LVBAO_FW01</strain>
        <tissue evidence="5">Leaves</tissue>
    </source>
</reference>
<dbReference type="FunFam" id="3.90.1170.40:FF:000002">
    <property type="entry name" value="Molybdopterin synthase catalytic subunit"/>
    <property type="match status" value="1"/>
</dbReference>
<comment type="subcellular location">
    <subcellularLocation>
        <location evidence="4">Cytoplasm</location>
    </subcellularLocation>
</comment>
<dbReference type="AlphaFoldDB" id="A0AAN9JVS3"/>
<feature type="binding site" evidence="4">
    <location>
        <position position="124"/>
    </location>
    <ligand>
        <name>substrate</name>
    </ligand>
</feature>
<accession>A0AAN9JVS3</accession>
<keyword evidence="3 4" id="KW-0501">Molybdenum cofactor biosynthesis</keyword>
<dbReference type="PANTHER" id="PTHR36076">
    <property type="entry name" value="THIOREDOXIN SUPERFAMILY PROTEIN"/>
    <property type="match status" value="1"/>
</dbReference>
<dbReference type="SUPFAM" id="SSF52833">
    <property type="entry name" value="Thioredoxin-like"/>
    <property type="match status" value="1"/>
</dbReference>
<dbReference type="InterPro" id="IPR036249">
    <property type="entry name" value="Thioredoxin-like_sf"/>
</dbReference>
<evidence type="ECO:0000313" key="5">
    <source>
        <dbReference type="EMBL" id="KAK7304906.1"/>
    </source>
</evidence>
<evidence type="ECO:0000256" key="2">
    <source>
        <dbReference type="ARBA" id="ARBA00022679"/>
    </source>
</evidence>
<keyword evidence="2 4" id="KW-0808">Transferase</keyword>
<evidence type="ECO:0000256" key="3">
    <source>
        <dbReference type="ARBA" id="ARBA00023150"/>
    </source>
</evidence>
<keyword evidence="6" id="KW-1185">Reference proteome</keyword>
<comment type="subunit">
    <text evidence="4">Heterotetramer; composed of 2 small (MOCS2A) and 2 large (MOCS2B) subunits.</text>
</comment>
<dbReference type="PANTHER" id="PTHR36076:SF1">
    <property type="entry name" value="THIOREDOXIN SUPERFAMILY PROTEIN"/>
    <property type="match status" value="1"/>
</dbReference>
<dbReference type="InterPro" id="IPR028888">
    <property type="entry name" value="MOCS2B_euk"/>
</dbReference>
<organism evidence="5 6">
    <name type="scientific">Canavalia gladiata</name>
    <name type="common">Sword bean</name>
    <name type="synonym">Dolichos gladiatus</name>
    <dbReference type="NCBI Taxonomy" id="3824"/>
    <lineage>
        <taxon>Eukaryota</taxon>
        <taxon>Viridiplantae</taxon>
        <taxon>Streptophyta</taxon>
        <taxon>Embryophyta</taxon>
        <taxon>Tracheophyta</taxon>
        <taxon>Spermatophyta</taxon>
        <taxon>Magnoliopsida</taxon>
        <taxon>eudicotyledons</taxon>
        <taxon>Gunneridae</taxon>
        <taxon>Pentapetalae</taxon>
        <taxon>rosids</taxon>
        <taxon>fabids</taxon>
        <taxon>Fabales</taxon>
        <taxon>Fabaceae</taxon>
        <taxon>Papilionoideae</taxon>
        <taxon>50 kb inversion clade</taxon>
        <taxon>NPAAA clade</taxon>
        <taxon>indigoferoid/millettioid clade</taxon>
        <taxon>Phaseoleae</taxon>
        <taxon>Canavalia</taxon>
    </lineage>
</organism>
<dbReference type="GO" id="GO:0006777">
    <property type="term" value="P:Mo-molybdopterin cofactor biosynthetic process"/>
    <property type="evidence" value="ECO:0007669"/>
    <property type="project" value="UniProtKB-UniRule"/>
</dbReference>
<comment type="caution">
    <text evidence="5">The sequence shown here is derived from an EMBL/GenBank/DDBJ whole genome shotgun (WGS) entry which is preliminary data.</text>
</comment>
<dbReference type="GO" id="GO:1990140">
    <property type="term" value="C:molybdopterin synthase complex"/>
    <property type="evidence" value="ECO:0007669"/>
    <property type="project" value="UniProtKB-UniRule"/>
</dbReference>
<dbReference type="Gene3D" id="3.90.1170.40">
    <property type="entry name" value="Molybdopterin biosynthesis MoaE subunit"/>
    <property type="match status" value="1"/>
</dbReference>
<dbReference type="EMBL" id="JAYMYQ010000011">
    <property type="protein sequence ID" value="KAK7304906.1"/>
    <property type="molecule type" value="Genomic_DNA"/>
</dbReference>
<dbReference type="Pfam" id="PF02391">
    <property type="entry name" value="MoaE"/>
    <property type="match status" value="1"/>
</dbReference>
<sequence>MAAEDEKNLVEILENSNPIDVAKYMNFVSAPQAGAIATFSGTTRDTFEGKTVLELRYEAYVPMAMRCIKSICSAARASWKLHSIAAVHRLGTVPVGETSVFIAVSSVHRADALEACRFLIDEIKATVPIWKKEVYSNGEVWKENSEFLERRSELGNKDADCCGKKGEIKDYKIKPCCSAKVRVDDEANSQFVSSNSTNNSTSFVSITPCIPILNTTNKFSPLLSESKSSIDSPPPSNVPEFSTTETETVTAKMPQGLDHTSTTPIEVLFKMEDPSFFDRMISHLRSTCKYYTGYPKDLGPSRVIHFTSEREFVKLLHEGFPIVVAFTIRGNYTRHLDKVLEEAAAEFYPHVKFMRVECPKYPGFCLTRQKNEYPFIEIFHSPTQAASQGRVVDPNITRYNVKVLPFNYDVSTYGFREFFKRQGMQASDSK</sequence>
<dbReference type="InterPro" id="IPR036563">
    <property type="entry name" value="MoaE_sf"/>
</dbReference>
<dbReference type="EC" id="2.8.1.12" evidence="4"/>
<evidence type="ECO:0000256" key="1">
    <source>
        <dbReference type="ARBA" id="ARBA00022490"/>
    </source>
</evidence>
<evidence type="ECO:0000313" key="6">
    <source>
        <dbReference type="Proteomes" id="UP001367508"/>
    </source>
</evidence>
<proteinExistence type="inferred from homology"/>
<name>A0AAN9JVS3_CANGL</name>
<evidence type="ECO:0000256" key="4">
    <source>
        <dbReference type="HAMAP-Rule" id="MF_03052"/>
    </source>
</evidence>
<dbReference type="CDD" id="cd00756">
    <property type="entry name" value="MoaE"/>
    <property type="match status" value="1"/>
</dbReference>
<comment type="function">
    <text evidence="4">Catalytic subunit of the molybdopterin synthase complex, a complex that catalyzes the conversion of precursor Z into molybdopterin. Acts by mediating the incorporation of 2 sulfur atoms from thiocarboxylated MOCS2A into precursor Z to generate a dithiolene group.</text>
</comment>
<dbReference type="GO" id="GO:0030366">
    <property type="term" value="F:molybdopterin synthase activity"/>
    <property type="evidence" value="ECO:0007669"/>
    <property type="project" value="UniProtKB-UniRule"/>
</dbReference>
<protein>
    <recommendedName>
        <fullName evidence="4">Molybdopterin synthase catalytic subunit</fullName>
        <ecNumber evidence="4">2.8.1.12</ecNumber>
    </recommendedName>
    <alternativeName>
        <fullName evidence="4">Molybdenum cofactor synthesis protein 2 large subunit</fullName>
    </alternativeName>
    <alternativeName>
        <fullName evidence="4">Molybdenum cofactor synthesis protein 2B</fullName>
        <shortName evidence="4">MOCS2B</shortName>
    </alternativeName>
</protein>
<comment type="pathway">
    <text evidence="4">Cofactor biosynthesis; molybdopterin biosynthesis.</text>
</comment>
<feature type="binding site" evidence="4">
    <location>
        <begin position="108"/>
        <end position="109"/>
    </location>
    <ligand>
        <name>substrate</name>
    </ligand>
</feature>
<dbReference type="SUPFAM" id="SSF54690">
    <property type="entry name" value="Molybdopterin synthase subunit MoaE"/>
    <property type="match status" value="1"/>
</dbReference>
<dbReference type="HAMAP" id="MF_03052">
    <property type="entry name" value="MOC2B"/>
    <property type="match status" value="1"/>
</dbReference>